<dbReference type="NCBIfam" id="TIGR00099">
    <property type="entry name" value="Cof-subfamily"/>
    <property type="match status" value="1"/>
</dbReference>
<organism evidence="1 2">
    <name type="scientific">Nocardioides iriomotensis</name>
    <dbReference type="NCBI Taxonomy" id="715784"/>
    <lineage>
        <taxon>Bacteria</taxon>
        <taxon>Bacillati</taxon>
        <taxon>Actinomycetota</taxon>
        <taxon>Actinomycetes</taxon>
        <taxon>Propionibacteriales</taxon>
        <taxon>Nocardioidaceae</taxon>
        <taxon>Nocardioides</taxon>
    </lineage>
</organism>
<dbReference type="GO" id="GO:0005829">
    <property type="term" value="C:cytosol"/>
    <property type="evidence" value="ECO:0007669"/>
    <property type="project" value="TreeGrafter"/>
</dbReference>
<sequence length="262" mass="27929">MLSLVATDLDGTLLRSDGTVGARTVAALEALDERGVLVVFVTGRPVRWMEALWQHVGAHGLAICSNGGVVYDVEAGAVRSYRTIPVEIGLDVVERLRAGIPGTTFAVERTTGFAKEPAYVERHRLPPGAPVGPMSEVFDDHTVKLLARHDELDAEAFWQRAQEIVGDVVTTTWSSTGAMVEISAFGVTKAATLALLAEEQGVGPDDAVAFGDMPNDLPMLEWAGTSYAMAGAHPSVLELAEHVAPGNDEDGVARVLERLFDL</sequence>
<dbReference type="GO" id="GO:0016791">
    <property type="term" value="F:phosphatase activity"/>
    <property type="evidence" value="ECO:0007669"/>
    <property type="project" value="TreeGrafter"/>
</dbReference>
<dbReference type="InterPro" id="IPR000150">
    <property type="entry name" value="Cof"/>
</dbReference>
<protein>
    <submittedName>
        <fullName evidence="1">HAD family phosphatase</fullName>
    </submittedName>
</protein>
<evidence type="ECO:0000313" key="1">
    <source>
        <dbReference type="EMBL" id="RYU08783.1"/>
    </source>
</evidence>
<proteinExistence type="predicted"/>
<dbReference type="Pfam" id="PF08282">
    <property type="entry name" value="Hydrolase_3"/>
    <property type="match status" value="1"/>
</dbReference>
<dbReference type="PANTHER" id="PTHR10000:SF8">
    <property type="entry name" value="HAD SUPERFAMILY HYDROLASE-LIKE, TYPE 3"/>
    <property type="match status" value="1"/>
</dbReference>
<comment type="caution">
    <text evidence="1">The sequence shown here is derived from an EMBL/GenBank/DDBJ whole genome shotgun (WGS) entry which is preliminary data.</text>
</comment>
<evidence type="ECO:0000313" key="2">
    <source>
        <dbReference type="Proteomes" id="UP000291189"/>
    </source>
</evidence>
<name>A0A4Q5ISZ3_9ACTN</name>
<dbReference type="PANTHER" id="PTHR10000">
    <property type="entry name" value="PHOSPHOSERINE PHOSPHATASE"/>
    <property type="match status" value="1"/>
</dbReference>
<dbReference type="InterPro" id="IPR036412">
    <property type="entry name" value="HAD-like_sf"/>
</dbReference>
<dbReference type="OrthoDB" id="3180855at2"/>
<dbReference type="EMBL" id="SDPU01000038">
    <property type="protein sequence ID" value="RYU08783.1"/>
    <property type="molecule type" value="Genomic_DNA"/>
</dbReference>
<dbReference type="SUPFAM" id="SSF56784">
    <property type="entry name" value="HAD-like"/>
    <property type="match status" value="1"/>
</dbReference>
<dbReference type="Gene3D" id="3.30.1240.10">
    <property type="match status" value="1"/>
</dbReference>
<gene>
    <name evidence="1" type="ORF">ETU37_22820</name>
</gene>
<keyword evidence="2" id="KW-1185">Reference proteome</keyword>
<dbReference type="CDD" id="cd07516">
    <property type="entry name" value="HAD_Pase"/>
    <property type="match status" value="1"/>
</dbReference>
<dbReference type="Proteomes" id="UP000291189">
    <property type="component" value="Unassembled WGS sequence"/>
</dbReference>
<dbReference type="NCBIfam" id="TIGR01484">
    <property type="entry name" value="HAD-SF-IIB"/>
    <property type="match status" value="1"/>
</dbReference>
<dbReference type="AlphaFoldDB" id="A0A4Q5ISZ3"/>
<dbReference type="SFLD" id="SFLDG01140">
    <property type="entry name" value="C2.B:_Phosphomannomutase_and_P"/>
    <property type="match status" value="1"/>
</dbReference>
<reference evidence="1 2" key="1">
    <citation type="submission" date="2019-01" db="EMBL/GenBank/DDBJ databases">
        <title>Nocardioides guangzhouensis sp. nov., an actinobacterium isolated from soil.</title>
        <authorList>
            <person name="Fu Y."/>
            <person name="Cai Y."/>
            <person name="Lin Z."/>
            <person name="Chen P."/>
        </authorList>
    </citation>
    <scope>NUCLEOTIDE SEQUENCE [LARGE SCALE GENOMIC DNA]</scope>
    <source>
        <strain evidence="1 2">NBRC 105384</strain>
    </source>
</reference>
<dbReference type="RefSeq" id="WP_129989778.1">
    <property type="nucleotide sequence ID" value="NZ_SDPU01000038.1"/>
</dbReference>
<dbReference type="GO" id="GO:0000287">
    <property type="term" value="F:magnesium ion binding"/>
    <property type="evidence" value="ECO:0007669"/>
    <property type="project" value="TreeGrafter"/>
</dbReference>
<dbReference type="Gene3D" id="3.40.50.1000">
    <property type="entry name" value="HAD superfamily/HAD-like"/>
    <property type="match status" value="1"/>
</dbReference>
<dbReference type="InterPro" id="IPR006379">
    <property type="entry name" value="HAD-SF_hydro_IIB"/>
</dbReference>
<dbReference type="InterPro" id="IPR023214">
    <property type="entry name" value="HAD_sf"/>
</dbReference>
<accession>A0A4Q5ISZ3</accession>
<dbReference type="SFLD" id="SFLDS00003">
    <property type="entry name" value="Haloacid_Dehalogenase"/>
    <property type="match status" value="1"/>
</dbReference>